<dbReference type="PROSITE" id="PS50850">
    <property type="entry name" value="MFS"/>
    <property type="match status" value="1"/>
</dbReference>
<evidence type="ECO:0000256" key="5">
    <source>
        <dbReference type="ARBA" id="ARBA00022989"/>
    </source>
</evidence>
<organism evidence="10 11">
    <name type="scientific">Drosophila mojavensis</name>
    <name type="common">Fruit fly</name>
    <dbReference type="NCBI Taxonomy" id="7230"/>
    <lineage>
        <taxon>Eukaryota</taxon>
        <taxon>Metazoa</taxon>
        <taxon>Ecdysozoa</taxon>
        <taxon>Arthropoda</taxon>
        <taxon>Hexapoda</taxon>
        <taxon>Insecta</taxon>
        <taxon>Pterygota</taxon>
        <taxon>Neoptera</taxon>
        <taxon>Endopterygota</taxon>
        <taxon>Diptera</taxon>
        <taxon>Brachycera</taxon>
        <taxon>Muscomorpha</taxon>
        <taxon>Ephydroidea</taxon>
        <taxon>Drosophilidae</taxon>
        <taxon>Drosophila</taxon>
    </lineage>
</organism>
<dbReference type="OMA" id="MRWMLVR"/>
<feature type="transmembrane region" description="Helical" evidence="8">
    <location>
        <begin position="271"/>
        <end position="290"/>
    </location>
</feature>
<evidence type="ECO:0000256" key="6">
    <source>
        <dbReference type="ARBA" id="ARBA00023136"/>
    </source>
</evidence>
<protein>
    <submittedName>
        <fullName evidence="10">Uncharacterized protein, isoform A</fullName>
    </submittedName>
</protein>
<dbReference type="KEGG" id="dmo:Dmoj_GI17978"/>
<feature type="transmembrane region" description="Helical" evidence="8">
    <location>
        <begin position="211"/>
        <end position="231"/>
    </location>
</feature>
<reference evidence="10 11" key="1">
    <citation type="journal article" date="2007" name="Nature">
        <title>Evolution of genes and genomes on the Drosophila phylogeny.</title>
        <authorList>
            <consortium name="Drosophila 12 Genomes Consortium"/>
            <person name="Clark A.G."/>
            <person name="Eisen M.B."/>
            <person name="Smith D.R."/>
            <person name="Bergman C.M."/>
            <person name="Oliver B."/>
            <person name="Markow T.A."/>
            <person name="Kaufman T.C."/>
            <person name="Kellis M."/>
            <person name="Gelbart W."/>
            <person name="Iyer V.N."/>
            <person name="Pollard D.A."/>
            <person name="Sackton T.B."/>
            <person name="Larracuente A.M."/>
            <person name="Singh N.D."/>
            <person name="Abad J.P."/>
            <person name="Abt D.N."/>
            <person name="Adryan B."/>
            <person name="Aguade M."/>
            <person name="Akashi H."/>
            <person name="Anderson W.W."/>
            <person name="Aquadro C.F."/>
            <person name="Ardell D.H."/>
            <person name="Arguello R."/>
            <person name="Artieri C.G."/>
            <person name="Barbash D.A."/>
            <person name="Barker D."/>
            <person name="Barsanti P."/>
            <person name="Batterham P."/>
            <person name="Batzoglou S."/>
            <person name="Begun D."/>
            <person name="Bhutkar A."/>
            <person name="Blanco E."/>
            <person name="Bosak S.A."/>
            <person name="Bradley R.K."/>
            <person name="Brand A.D."/>
            <person name="Brent M.R."/>
            <person name="Brooks A.N."/>
            <person name="Brown R.H."/>
            <person name="Butlin R.K."/>
            <person name="Caggese C."/>
            <person name="Calvi B.R."/>
            <person name="Bernardo de Carvalho A."/>
            <person name="Caspi A."/>
            <person name="Castrezana S."/>
            <person name="Celniker S.E."/>
            <person name="Chang J.L."/>
            <person name="Chapple C."/>
            <person name="Chatterji S."/>
            <person name="Chinwalla A."/>
            <person name="Civetta A."/>
            <person name="Clifton S.W."/>
            <person name="Comeron J.M."/>
            <person name="Costello J.C."/>
            <person name="Coyne J.A."/>
            <person name="Daub J."/>
            <person name="David R.G."/>
            <person name="Delcher A.L."/>
            <person name="Delehaunty K."/>
            <person name="Do C.B."/>
            <person name="Ebling H."/>
            <person name="Edwards K."/>
            <person name="Eickbush T."/>
            <person name="Evans J.D."/>
            <person name="Filipski A."/>
            <person name="Findeiss S."/>
            <person name="Freyhult E."/>
            <person name="Fulton L."/>
            <person name="Fulton R."/>
            <person name="Garcia A.C."/>
            <person name="Gardiner A."/>
            <person name="Garfield D.A."/>
            <person name="Garvin B.E."/>
            <person name="Gibson G."/>
            <person name="Gilbert D."/>
            <person name="Gnerre S."/>
            <person name="Godfrey J."/>
            <person name="Good R."/>
            <person name="Gotea V."/>
            <person name="Gravely B."/>
            <person name="Greenberg A.J."/>
            <person name="Griffiths-Jones S."/>
            <person name="Gross S."/>
            <person name="Guigo R."/>
            <person name="Gustafson E.A."/>
            <person name="Haerty W."/>
            <person name="Hahn M.W."/>
            <person name="Halligan D.L."/>
            <person name="Halpern A.L."/>
            <person name="Halter G.M."/>
            <person name="Han M.V."/>
            <person name="Heger A."/>
            <person name="Hillier L."/>
            <person name="Hinrichs A.S."/>
            <person name="Holmes I."/>
            <person name="Hoskins R.A."/>
            <person name="Hubisz M.J."/>
            <person name="Hultmark D."/>
            <person name="Huntley M.A."/>
            <person name="Jaffe D.B."/>
            <person name="Jagadeeshan S."/>
            <person name="Jeck W.R."/>
            <person name="Johnson J."/>
            <person name="Jones C.D."/>
            <person name="Jordan W.C."/>
            <person name="Karpen G.H."/>
            <person name="Kataoka E."/>
            <person name="Keightley P.D."/>
            <person name="Kheradpour P."/>
            <person name="Kirkness E.F."/>
            <person name="Koerich L.B."/>
            <person name="Kristiansen K."/>
            <person name="Kudrna D."/>
            <person name="Kulathinal R.J."/>
            <person name="Kumar S."/>
            <person name="Kwok R."/>
            <person name="Lander E."/>
            <person name="Langley C.H."/>
            <person name="Lapoint R."/>
            <person name="Lazzaro B.P."/>
            <person name="Lee S.J."/>
            <person name="Levesque L."/>
            <person name="Li R."/>
            <person name="Lin C.F."/>
            <person name="Lin M.F."/>
            <person name="Lindblad-Toh K."/>
            <person name="Llopart A."/>
            <person name="Long M."/>
            <person name="Low L."/>
            <person name="Lozovsky E."/>
            <person name="Lu J."/>
            <person name="Luo M."/>
            <person name="Machado C.A."/>
            <person name="Makalowski W."/>
            <person name="Marzo M."/>
            <person name="Matsuda M."/>
            <person name="Matzkin L."/>
            <person name="McAllister B."/>
            <person name="McBride C.S."/>
            <person name="McKernan B."/>
            <person name="McKernan K."/>
            <person name="Mendez-Lago M."/>
            <person name="Minx P."/>
            <person name="Mollenhauer M.U."/>
            <person name="Montooth K."/>
            <person name="Mount S.M."/>
            <person name="Mu X."/>
            <person name="Myers E."/>
            <person name="Negre B."/>
            <person name="Newfeld S."/>
            <person name="Nielsen R."/>
            <person name="Noor M.A."/>
            <person name="O'Grady P."/>
            <person name="Pachter L."/>
            <person name="Papaceit M."/>
            <person name="Parisi M.J."/>
            <person name="Parisi M."/>
            <person name="Parts L."/>
            <person name="Pedersen J.S."/>
            <person name="Pesole G."/>
            <person name="Phillippy A.M."/>
            <person name="Ponting C.P."/>
            <person name="Pop M."/>
            <person name="Porcelli D."/>
            <person name="Powell J.R."/>
            <person name="Prohaska S."/>
            <person name="Pruitt K."/>
            <person name="Puig M."/>
            <person name="Quesneville H."/>
            <person name="Ram K.R."/>
            <person name="Rand D."/>
            <person name="Rasmussen M.D."/>
            <person name="Reed L.K."/>
            <person name="Reenan R."/>
            <person name="Reily A."/>
            <person name="Remington K.A."/>
            <person name="Rieger T.T."/>
            <person name="Ritchie M.G."/>
            <person name="Robin C."/>
            <person name="Rogers Y.H."/>
            <person name="Rohde C."/>
            <person name="Rozas J."/>
            <person name="Rubenfield M.J."/>
            <person name="Ruiz A."/>
            <person name="Russo S."/>
            <person name="Salzberg S.L."/>
            <person name="Sanchez-Gracia A."/>
            <person name="Saranga D.J."/>
            <person name="Sato H."/>
            <person name="Schaeffer S.W."/>
            <person name="Schatz M.C."/>
            <person name="Schlenke T."/>
            <person name="Schwartz R."/>
            <person name="Segarra C."/>
            <person name="Singh R.S."/>
            <person name="Sirot L."/>
            <person name="Sirota M."/>
            <person name="Sisneros N.B."/>
            <person name="Smith C.D."/>
            <person name="Smith T.F."/>
            <person name="Spieth J."/>
            <person name="Stage D.E."/>
            <person name="Stark A."/>
            <person name="Stephan W."/>
            <person name="Strausberg R.L."/>
            <person name="Strempel S."/>
            <person name="Sturgill D."/>
            <person name="Sutton G."/>
            <person name="Sutton G.G."/>
            <person name="Tao W."/>
            <person name="Teichmann S."/>
            <person name="Tobari Y.N."/>
            <person name="Tomimura Y."/>
            <person name="Tsolas J.M."/>
            <person name="Valente V.L."/>
            <person name="Venter E."/>
            <person name="Venter J.C."/>
            <person name="Vicario S."/>
            <person name="Vieira F.G."/>
            <person name="Vilella A.J."/>
            <person name="Villasante A."/>
            <person name="Walenz B."/>
            <person name="Wang J."/>
            <person name="Wasserman M."/>
            <person name="Watts T."/>
            <person name="Wilson D."/>
            <person name="Wilson R.K."/>
            <person name="Wing R.A."/>
            <person name="Wolfner M.F."/>
            <person name="Wong A."/>
            <person name="Wong G.K."/>
            <person name="Wu C.I."/>
            <person name="Wu G."/>
            <person name="Yamamoto D."/>
            <person name="Yang H.P."/>
            <person name="Yang S.P."/>
            <person name="Yorke J.A."/>
            <person name="Yoshida K."/>
            <person name="Zdobnov E."/>
            <person name="Zhang P."/>
            <person name="Zhang Y."/>
            <person name="Zimin A.V."/>
            <person name="Baldwin J."/>
            <person name="Abdouelleil A."/>
            <person name="Abdulkadir J."/>
            <person name="Abebe A."/>
            <person name="Abera B."/>
            <person name="Abreu J."/>
            <person name="Acer S.C."/>
            <person name="Aftuck L."/>
            <person name="Alexander A."/>
            <person name="An P."/>
            <person name="Anderson E."/>
            <person name="Anderson S."/>
            <person name="Arachi H."/>
            <person name="Azer M."/>
            <person name="Bachantsang P."/>
            <person name="Barry A."/>
            <person name="Bayul T."/>
            <person name="Berlin A."/>
            <person name="Bessette D."/>
            <person name="Bloom T."/>
            <person name="Blye J."/>
            <person name="Boguslavskiy L."/>
            <person name="Bonnet C."/>
            <person name="Boukhgalter B."/>
            <person name="Bourzgui I."/>
            <person name="Brown A."/>
            <person name="Cahill P."/>
            <person name="Channer S."/>
            <person name="Cheshatsang Y."/>
            <person name="Chuda L."/>
            <person name="Citroen M."/>
            <person name="Collymore A."/>
            <person name="Cooke P."/>
            <person name="Costello M."/>
            <person name="D'Aco K."/>
            <person name="Daza R."/>
            <person name="De Haan G."/>
            <person name="DeGray S."/>
            <person name="DeMaso C."/>
            <person name="Dhargay N."/>
            <person name="Dooley K."/>
            <person name="Dooley E."/>
            <person name="Doricent M."/>
            <person name="Dorje P."/>
            <person name="Dorjee K."/>
            <person name="Dupes A."/>
            <person name="Elong R."/>
            <person name="Falk J."/>
            <person name="Farina A."/>
            <person name="Faro S."/>
            <person name="Ferguson D."/>
            <person name="Fisher S."/>
            <person name="Foley C.D."/>
            <person name="Franke A."/>
            <person name="Friedrich D."/>
            <person name="Gadbois L."/>
            <person name="Gearin G."/>
            <person name="Gearin C.R."/>
            <person name="Giannoukos G."/>
            <person name="Goode T."/>
            <person name="Graham J."/>
            <person name="Grandbois E."/>
            <person name="Grewal S."/>
            <person name="Gyaltsen K."/>
            <person name="Hafez N."/>
            <person name="Hagos B."/>
            <person name="Hall J."/>
            <person name="Henson C."/>
            <person name="Hollinger A."/>
            <person name="Honan T."/>
            <person name="Huard M.D."/>
            <person name="Hughes L."/>
            <person name="Hurhula B."/>
            <person name="Husby M.E."/>
            <person name="Kamat A."/>
            <person name="Kanga B."/>
            <person name="Kashin S."/>
            <person name="Khazanovich D."/>
            <person name="Kisner P."/>
            <person name="Lance K."/>
            <person name="Lara M."/>
            <person name="Lee W."/>
            <person name="Lennon N."/>
            <person name="Letendre F."/>
            <person name="LeVine R."/>
            <person name="Lipovsky A."/>
            <person name="Liu X."/>
            <person name="Liu J."/>
            <person name="Liu S."/>
            <person name="Lokyitsang T."/>
            <person name="Lokyitsang Y."/>
            <person name="Lubonja R."/>
            <person name="Lui A."/>
            <person name="MacDonald P."/>
            <person name="Magnisalis V."/>
            <person name="Maru K."/>
            <person name="Matthews C."/>
            <person name="McCusker W."/>
            <person name="McDonough S."/>
            <person name="Mehta T."/>
            <person name="Meldrim J."/>
            <person name="Meneus L."/>
            <person name="Mihai O."/>
            <person name="Mihalev A."/>
            <person name="Mihova T."/>
            <person name="Mittelman R."/>
            <person name="Mlenga V."/>
            <person name="Montmayeur A."/>
            <person name="Mulrain L."/>
            <person name="Navidi A."/>
            <person name="Naylor J."/>
            <person name="Negash T."/>
            <person name="Nguyen T."/>
            <person name="Nguyen N."/>
            <person name="Nicol R."/>
            <person name="Norbu C."/>
            <person name="Norbu N."/>
            <person name="Novod N."/>
            <person name="O'Neill B."/>
            <person name="Osman S."/>
            <person name="Markiewicz E."/>
            <person name="Oyono O.L."/>
            <person name="Patti C."/>
            <person name="Phunkhang P."/>
            <person name="Pierre F."/>
            <person name="Priest M."/>
            <person name="Raghuraman S."/>
            <person name="Rege F."/>
            <person name="Reyes R."/>
            <person name="Rise C."/>
            <person name="Rogov P."/>
            <person name="Ross K."/>
            <person name="Ryan E."/>
            <person name="Settipalli S."/>
            <person name="Shea T."/>
            <person name="Sherpa N."/>
            <person name="Shi L."/>
            <person name="Shih D."/>
            <person name="Sparrow T."/>
            <person name="Spaulding J."/>
            <person name="Stalker J."/>
            <person name="Stange-Thomann N."/>
            <person name="Stavropoulos S."/>
            <person name="Stone C."/>
            <person name="Strader C."/>
            <person name="Tesfaye S."/>
            <person name="Thomson T."/>
            <person name="Thoulutsang Y."/>
            <person name="Thoulutsang D."/>
            <person name="Topham K."/>
            <person name="Topping I."/>
            <person name="Tsamla T."/>
            <person name="Vassiliev H."/>
            <person name="Vo A."/>
            <person name="Wangchuk T."/>
            <person name="Wangdi T."/>
            <person name="Weiand M."/>
            <person name="Wilkinson J."/>
            <person name="Wilson A."/>
            <person name="Yadav S."/>
            <person name="Young G."/>
            <person name="Yu Q."/>
            <person name="Zembek L."/>
            <person name="Zhong D."/>
            <person name="Zimmer A."/>
            <person name="Zwirko Z."/>
            <person name="Jaffe D.B."/>
            <person name="Alvarez P."/>
            <person name="Brockman W."/>
            <person name="Butler J."/>
            <person name="Chin C."/>
            <person name="Gnerre S."/>
            <person name="Grabherr M."/>
            <person name="Kleber M."/>
            <person name="Mauceli E."/>
            <person name="MacCallum I."/>
        </authorList>
    </citation>
    <scope>NUCLEOTIDE SEQUENCE [LARGE SCALE GENOMIC DNA]</scope>
    <source>
        <strain evidence="11">Tucson 15081-1352.22</strain>
    </source>
</reference>
<feature type="region of interest" description="Disordered" evidence="7">
    <location>
        <begin position="62"/>
        <end position="83"/>
    </location>
</feature>
<dbReference type="PANTHER" id="PTHR11662">
    <property type="entry name" value="SOLUTE CARRIER FAMILY 17"/>
    <property type="match status" value="1"/>
</dbReference>
<accession>B4KEU4</accession>
<dbReference type="InterPro" id="IPR050382">
    <property type="entry name" value="MFS_Na/Anion_cotransporter"/>
</dbReference>
<dbReference type="eggNOG" id="KOG2532">
    <property type="taxonomic scope" value="Eukaryota"/>
</dbReference>
<feature type="transmembrane region" description="Helical" evidence="8">
    <location>
        <begin position="310"/>
        <end position="327"/>
    </location>
</feature>
<dbReference type="InParanoid" id="B4KEU4"/>
<feature type="transmembrane region" description="Helical" evidence="8">
    <location>
        <begin position="179"/>
        <end position="199"/>
    </location>
</feature>
<name>B4KEU4_DROMO</name>
<dbReference type="Pfam" id="PF07690">
    <property type="entry name" value="MFS_1"/>
    <property type="match status" value="1"/>
</dbReference>
<dbReference type="GO" id="GO:0006820">
    <property type="term" value="P:monoatomic anion transport"/>
    <property type="evidence" value="ECO:0007669"/>
    <property type="project" value="TreeGrafter"/>
</dbReference>
<dbReference type="EMBL" id="CH933807">
    <property type="protein sequence ID" value="EDW12994.1"/>
    <property type="molecule type" value="Genomic_DNA"/>
</dbReference>
<feature type="transmembrane region" description="Helical" evidence="8">
    <location>
        <begin position="373"/>
        <end position="393"/>
    </location>
</feature>
<feature type="transmembrane region" description="Helical" evidence="8">
    <location>
        <begin position="438"/>
        <end position="460"/>
    </location>
</feature>
<evidence type="ECO:0000256" key="8">
    <source>
        <dbReference type="SAM" id="Phobius"/>
    </source>
</evidence>
<feature type="transmembrane region" description="Helical" evidence="8">
    <location>
        <begin position="120"/>
        <end position="140"/>
    </location>
</feature>
<evidence type="ECO:0000256" key="7">
    <source>
        <dbReference type="SAM" id="MobiDB-lite"/>
    </source>
</evidence>
<feature type="domain" description="Major facilitator superfamily (MFS) profile" evidence="9">
    <location>
        <begin position="26"/>
        <end position="465"/>
    </location>
</feature>
<keyword evidence="3 8" id="KW-0812">Transmembrane</keyword>
<dbReference type="Proteomes" id="UP000009192">
    <property type="component" value="Unassembled WGS sequence"/>
</dbReference>
<dbReference type="CDD" id="cd17318">
    <property type="entry name" value="MFS_SLC17"/>
    <property type="match status" value="1"/>
</dbReference>
<dbReference type="FunFam" id="1.20.1250.20:FF:000003">
    <property type="entry name" value="Solute carrier family 17 member 3"/>
    <property type="match status" value="1"/>
</dbReference>
<evidence type="ECO:0000313" key="11">
    <source>
        <dbReference type="Proteomes" id="UP000009192"/>
    </source>
</evidence>
<gene>
    <name evidence="10" type="primary">Dmoj\GI17978</name>
    <name evidence="10" type="ORF">Dmoj_GI17978</name>
</gene>
<evidence type="ECO:0000259" key="9">
    <source>
        <dbReference type="PROSITE" id="PS50850"/>
    </source>
</evidence>
<feature type="transmembrane region" description="Helical" evidence="8">
    <location>
        <begin position="405"/>
        <end position="426"/>
    </location>
</feature>
<dbReference type="InterPro" id="IPR011701">
    <property type="entry name" value="MFS"/>
</dbReference>
<dbReference type="InterPro" id="IPR036259">
    <property type="entry name" value="MFS_trans_sf"/>
</dbReference>
<dbReference type="PANTHER" id="PTHR11662:SF457">
    <property type="entry name" value="MAJOR FACILITATOR SUPERFAMILY TRANSPORTER 3"/>
    <property type="match status" value="1"/>
</dbReference>
<feature type="transmembrane region" description="Helical" evidence="8">
    <location>
        <begin position="20"/>
        <end position="39"/>
    </location>
</feature>
<dbReference type="InterPro" id="IPR020846">
    <property type="entry name" value="MFS_dom"/>
</dbReference>
<keyword evidence="5 8" id="KW-1133">Transmembrane helix</keyword>
<dbReference type="AlphaFoldDB" id="B4KEU4"/>
<keyword evidence="11" id="KW-1185">Reference proteome</keyword>
<sequence>MIYDEKEEESYPSFLPARYIFAFLANVGMAIVYGFKVSLNVTMVVMVNHSAALHVSTSAPGNKDVGCHPPPGTSPNAKEEDGPFNWSETLQGKLLSCYFWGYMVSQIPLARVAEIFSAKWVFLGAVAINVICTIFSPGLAKLHSVGLMAMRILEGVGGGAAFPSMHTMIASWAPQTERLLIATLIYVGTSAGVAISILLSGVIADQMNWEAVFYIMGSLSIIWMILWIFLIQDSPNKQHLMTAKERDMINASLGEEHTALKVPWCKIFTSGAFWAILIAHTCSNFGWYMFLIEIPSYMDQVLKFNVSKNAVFSALPYILMPIFSIVLSKVLDILQNKNKIKRVTARKIATGIGSVVPALCLFGMCFVGCRHYVAVSIMCLGIVGAGGMFCGFLSNHMDISPNFAGTLMALTNTIATIPGIVVPKLVGFITDNNQTIQAWRVIFGIAIGLYIIEFVIYMSLAKGEVQPWEEG</sequence>
<dbReference type="HOGENOM" id="CLU_001265_5_0_1"/>
<evidence type="ECO:0000256" key="4">
    <source>
        <dbReference type="ARBA" id="ARBA00022847"/>
    </source>
</evidence>
<evidence type="ECO:0000256" key="3">
    <source>
        <dbReference type="ARBA" id="ARBA00022692"/>
    </source>
</evidence>
<keyword evidence="2" id="KW-0813">Transport</keyword>
<proteinExistence type="predicted"/>
<dbReference type="GO" id="GO:0015293">
    <property type="term" value="F:symporter activity"/>
    <property type="evidence" value="ECO:0007669"/>
    <property type="project" value="UniProtKB-KW"/>
</dbReference>
<keyword evidence="6 8" id="KW-0472">Membrane</keyword>
<dbReference type="Gene3D" id="1.20.1250.20">
    <property type="entry name" value="MFS general substrate transporter like domains"/>
    <property type="match status" value="2"/>
</dbReference>
<dbReference type="GO" id="GO:0016020">
    <property type="term" value="C:membrane"/>
    <property type="evidence" value="ECO:0007669"/>
    <property type="project" value="UniProtKB-SubCell"/>
</dbReference>
<feature type="transmembrane region" description="Helical" evidence="8">
    <location>
        <begin position="348"/>
        <end position="367"/>
    </location>
</feature>
<dbReference type="OrthoDB" id="2985014at2759"/>
<evidence type="ECO:0000256" key="2">
    <source>
        <dbReference type="ARBA" id="ARBA00022448"/>
    </source>
</evidence>
<comment type="subcellular location">
    <subcellularLocation>
        <location evidence="1">Membrane</location>
        <topology evidence="1">Multi-pass membrane protein</topology>
    </subcellularLocation>
</comment>
<dbReference type="SUPFAM" id="SSF103473">
    <property type="entry name" value="MFS general substrate transporter"/>
    <property type="match status" value="1"/>
</dbReference>
<keyword evidence="4" id="KW-0769">Symport</keyword>
<dbReference type="PhylomeDB" id="B4KEU4"/>
<evidence type="ECO:0000313" key="10">
    <source>
        <dbReference type="EMBL" id="EDW12994.1"/>
    </source>
</evidence>
<evidence type="ECO:0000256" key="1">
    <source>
        <dbReference type="ARBA" id="ARBA00004141"/>
    </source>
</evidence>